<gene>
    <name evidence="1" type="ORF">POPTR_003G166850v4</name>
</gene>
<evidence type="ECO:0000313" key="2">
    <source>
        <dbReference type="Proteomes" id="UP000006729"/>
    </source>
</evidence>
<protein>
    <submittedName>
        <fullName evidence="1">Uncharacterized protein</fullName>
    </submittedName>
</protein>
<comment type="caution">
    <text evidence="1">The sequence shown here is derived from an EMBL/GenBank/DDBJ whole genome shotgun (WGS) entry which is preliminary data.</text>
</comment>
<proteinExistence type="predicted"/>
<keyword evidence="2" id="KW-1185">Reference proteome</keyword>
<dbReference type="Proteomes" id="UP000006729">
    <property type="component" value="Chromosome 3"/>
</dbReference>
<sequence>MFFFVIIIILLYVSTKRELNKGRENGKTKFTKKLASNSLQAAVWMDSPSKA</sequence>
<evidence type="ECO:0000313" key="1">
    <source>
        <dbReference type="EMBL" id="KAI9398313.1"/>
    </source>
</evidence>
<reference evidence="1 2" key="1">
    <citation type="journal article" date="2006" name="Science">
        <title>The genome of black cottonwood, Populus trichocarpa (Torr. &amp; Gray).</title>
        <authorList>
            <person name="Tuskan G.A."/>
            <person name="Difazio S."/>
            <person name="Jansson S."/>
            <person name="Bohlmann J."/>
            <person name="Grigoriev I."/>
            <person name="Hellsten U."/>
            <person name="Putnam N."/>
            <person name="Ralph S."/>
            <person name="Rombauts S."/>
            <person name="Salamov A."/>
            <person name="Schein J."/>
            <person name="Sterck L."/>
            <person name="Aerts A."/>
            <person name="Bhalerao R.R."/>
            <person name="Bhalerao R.P."/>
            <person name="Blaudez D."/>
            <person name="Boerjan W."/>
            <person name="Brun A."/>
            <person name="Brunner A."/>
            <person name="Busov V."/>
            <person name="Campbell M."/>
            <person name="Carlson J."/>
            <person name="Chalot M."/>
            <person name="Chapman J."/>
            <person name="Chen G.L."/>
            <person name="Cooper D."/>
            <person name="Coutinho P.M."/>
            <person name="Couturier J."/>
            <person name="Covert S."/>
            <person name="Cronk Q."/>
            <person name="Cunningham R."/>
            <person name="Davis J."/>
            <person name="Degroeve S."/>
            <person name="Dejardin A."/>
            <person name="Depamphilis C."/>
            <person name="Detter J."/>
            <person name="Dirks B."/>
            <person name="Dubchak I."/>
            <person name="Duplessis S."/>
            <person name="Ehlting J."/>
            <person name="Ellis B."/>
            <person name="Gendler K."/>
            <person name="Goodstein D."/>
            <person name="Gribskov M."/>
            <person name="Grimwood J."/>
            <person name="Groover A."/>
            <person name="Gunter L."/>
            <person name="Hamberger B."/>
            <person name="Heinze B."/>
            <person name="Helariutta Y."/>
            <person name="Henrissat B."/>
            <person name="Holligan D."/>
            <person name="Holt R."/>
            <person name="Huang W."/>
            <person name="Islam-Faridi N."/>
            <person name="Jones S."/>
            <person name="Jones-Rhoades M."/>
            <person name="Jorgensen R."/>
            <person name="Joshi C."/>
            <person name="Kangasjarvi J."/>
            <person name="Karlsson J."/>
            <person name="Kelleher C."/>
            <person name="Kirkpatrick R."/>
            <person name="Kirst M."/>
            <person name="Kohler A."/>
            <person name="Kalluri U."/>
            <person name="Larimer F."/>
            <person name="Leebens-Mack J."/>
            <person name="Leple J.C."/>
            <person name="Locascio P."/>
            <person name="Lou Y."/>
            <person name="Lucas S."/>
            <person name="Martin F."/>
            <person name="Montanini B."/>
            <person name="Napoli C."/>
            <person name="Nelson D.R."/>
            <person name="Nelson C."/>
            <person name="Nieminen K."/>
            <person name="Nilsson O."/>
            <person name="Pereda V."/>
            <person name="Peter G."/>
            <person name="Philippe R."/>
            <person name="Pilate G."/>
            <person name="Poliakov A."/>
            <person name="Razumovskaya J."/>
            <person name="Richardson P."/>
            <person name="Rinaldi C."/>
            <person name="Ritland K."/>
            <person name="Rouze P."/>
            <person name="Ryaboy D."/>
            <person name="Schmutz J."/>
            <person name="Schrader J."/>
            <person name="Segerman B."/>
            <person name="Shin H."/>
            <person name="Siddiqui A."/>
            <person name="Sterky F."/>
            <person name="Terry A."/>
            <person name="Tsai C.J."/>
            <person name="Uberbacher E."/>
            <person name="Unneberg P."/>
            <person name="Vahala J."/>
            <person name="Wall K."/>
            <person name="Wessler S."/>
            <person name="Yang G."/>
            <person name="Yin T."/>
            <person name="Douglas C."/>
            <person name="Marra M."/>
            <person name="Sandberg G."/>
            <person name="Van de Peer Y."/>
            <person name="Rokhsar D."/>
        </authorList>
    </citation>
    <scope>NUCLEOTIDE SEQUENCE [LARGE SCALE GENOMIC DNA]</scope>
    <source>
        <strain evidence="2">cv. Nisqually</strain>
    </source>
</reference>
<organism evidence="1 2">
    <name type="scientific">Populus trichocarpa</name>
    <name type="common">Western balsam poplar</name>
    <name type="synonym">Populus balsamifera subsp. trichocarpa</name>
    <dbReference type="NCBI Taxonomy" id="3694"/>
    <lineage>
        <taxon>Eukaryota</taxon>
        <taxon>Viridiplantae</taxon>
        <taxon>Streptophyta</taxon>
        <taxon>Embryophyta</taxon>
        <taxon>Tracheophyta</taxon>
        <taxon>Spermatophyta</taxon>
        <taxon>Magnoliopsida</taxon>
        <taxon>eudicotyledons</taxon>
        <taxon>Gunneridae</taxon>
        <taxon>Pentapetalae</taxon>
        <taxon>rosids</taxon>
        <taxon>fabids</taxon>
        <taxon>Malpighiales</taxon>
        <taxon>Salicaceae</taxon>
        <taxon>Saliceae</taxon>
        <taxon>Populus</taxon>
    </lineage>
</organism>
<name>A0ACC0TAB3_POPTR</name>
<dbReference type="EMBL" id="CM009292">
    <property type="protein sequence ID" value="KAI9398313.1"/>
    <property type="molecule type" value="Genomic_DNA"/>
</dbReference>
<accession>A0ACC0TAB3</accession>